<protein>
    <submittedName>
        <fullName evidence="3">Putative membrane protein</fullName>
    </submittedName>
</protein>
<gene>
    <name evidence="3" type="ORF">DFR38_10610</name>
</gene>
<name>A0A318JHY5_9NEIS</name>
<organism evidence="3 4">
    <name type="scientific">Aquitalea magnusonii</name>
    <dbReference type="NCBI Taxonomy" id="332411"/>
    <lineage>
        <taxon>Bacteria</taxon>
        <taxon>Pseudomonadati</taxon>
        <taxon>Pseudomonadota</taxon>
        <taxon>Betaproteobacteria</taxon>
        <taxon>Neisseriales</taxon>
        <taxon>Chromobacteriaceae</taxon>
        <taxon>Aquitalea</taxon>
    </lineage>
</organism>
<reference evidence="3 4" key="1">
    <citation type="submission" date="2018-05" db="EMBL/GenBank/DDBJ databases">
        <title>Genomic Encyclopedia of Type Strains, Phase IV (KMG-IV): sequencing the most valuable type-strain genomes for metagenomic binning, comparative biology and taxonomic classification.</title>
        <authorList>
            <person name="Goeker M."/>
        </authorList>
    </citation>
    <scope>NUCLEOTIDE SEQUENCE [LARGE SCALE GENOMIC DNA]</scope>
    <source>
        <strain evidence="3 4">DSM 25134</strain>
    </source>
</reference>
<dbReference type="Pfam" id="PF05232">
    <property type="entry name" value="BTP"/>
    <property type="match status" value="2"/>
</dbReference>
<feature type="domain" description="Chlorhexidine efflux transporter" evidence="2">
    <location>
        <begin position="8"/>
        <end position="70"/>
    </location>
</feature>
<evidence type="ECO:0000313" key="3">
    <source>
        <dbReference type="EMBL" id="PXX48640.1"/>
    </source>
</evidence>
<feature type="domain" description="Chlorhexidine efflux transporter" evidence="2">
    <location>
        <begin position="75"/>
        <end position="138"/>
    </location>
</feature>
<feature type="transmembrane region" description="Helical" evidence="1">
    <location>
        <begin position="85"/>
        <end position="104"/>
    </location>
</feature>
<dbReference type="EMBL" id="QJKC01000006">
    <property type="protein sequence ID" value="PXX48640.1"/>
    <property type="molecule type" value="Genomic_DNA"/>
</dbReference>
<evidence type="ECO:0000313" key="4">
    <source>
        <dbReference type="Proteomes" id="UP000248395"/>
    </source>
</evidence>
<proteinExistence type="predicted"/>
<dbReference type="InterPro" id="IPR007896">
    <property type="entry name" value="BTP_bacteria"/>
</dbReference>
<dbReference type="Proteomes" id="UP000248395">
    <property type="component" value="Unassembled WGS sequence"/>
</dbReference>
<dbReference type="InterPro" id="IPR058208">
    <property type="entry name" value="PACE"/>
</dbReference>
<accession>A0A318JHY5</accession>
<dbReference type="RefSeq" id="WP_059284811.1">
    <property type="nucleotide sequence ID" value="NZ_LNQU01000008.1"/>
</dbReference>
<feature type="transmembrane region" description="Helical" evidence="1">
    <location>
        <begin position="12"/>
        <end position="35"/>
    </location>
</feature>
<feature type="transmembrane region" description="Helical" evidence="1">
    <location>
        <begin position="110"/>
        <end position="132"/>
    </location>
</feature>
<keyword evidence="1" id="KW-0472">Membrane</keyword>
<evidence type="ECO:0000259" key="2">
    <source>
        <dbReference type="Pfam" id="PF05232"/>
    </source>
</evidence>
<keyword evidence="1" id="KW-1133">Transmembrane helix</keyword>
<dbReference type="AlphaFoldDB" id="A0A318JHY5"/>
<sequence length="156" mass="17925">MQTQHDKPVSERFFHAVLYELCAMILLVPLASLVMDTGLGHMGVLALMMSSVAMLFNMLFNALFERAERRWGLTRTVWVRSAHALLFEGGLVVMLVPLAAWWLAVSLWQAFLLDLGFFAFFLPYTYVFNLAYDRIRLRVMQRRHTARLRAEGVAGE</sequence>
<dbReference type="NCBIfam" id="NF033665">
    <property type="entry name" value="PACE_efflu_PCE"/>
    <property type="match status" value="1"/>
</dbReference>
<keyword evidence="4" id="KW-1185">Reference proteome</keyword>
<comment type="caution">
    <text evidence="3">The sequence shown here is derived from an EMBL/GenBank/DDBJ whole genome shotgun (WGS) entry which is preliminary data.</text>
</comment>
<dbReference type="OrthoDB" id="1631120at2"/>
<feature type="transmembrane region" description="Helical" evidence="1">
    <location>
        <begin position="41"/>
        <end position="64"/>
    </location>
</feature>
<evidence type="ECO:0000256" key="1">
    <source>
        <dbReference type="SAM" id="Phobius"/>
    </source>
</evidence>
<dbReference type="NCBIfam" id="NF033664">
    <property type="entry name" value="PACE_transport"/>
    <property type="match status" value="1"/>
</dbReference>
<keyword evidence="1" id="KW-0812">Transmembrane</keyword>